<name>A0A0C2EJT9_9PEZI</name>
<dbReference type="HOGENOM" id="CLU_312073_0_0_1"/>
<evidence type="ECO:0000313" key="1">
    <source>
        <dbReference type="EMBL" id="KIH86304.1"/>
    </source>
</evidence>
<sequence length="852" mass="95128">MDTGNLVEIYLSSIWQYHAAGVERVFEALRKKHPGGQYTFDPDLSWFKVSCRATDVRHVQAIFQEVHDEMEHSLGGQRAKVPTNNMWLKLPTPGDLPNDPVEKAVVDQLCPVTFDRFNFRKVWSRVKNEMPDSISVHKVLDEEARQSIMALSGAHVAIDTTTARLVYIGGAKRDEVAKANKLLDNLFNKFIFVMPSPKHLLYAESEGPYHVDARFMAHVNDNMLTSTIFDPSQFPEAMLDRMFKTVFAKGVCLRICTFDHAKRTEVSLFGPRSPQIFTDQARKWPLWFKKAEYRPKILGVTAPKKGLVEKPVQKPPTVLPSGETVSYRKEPTLFGNDKANEHLKENEANKVPAPSEQFDLLGLDIPDPKAMKLLWDFMNSSKNGYDGPVEEEPLIDFVDKTKSPSSPSAADLVTPTPGQTDLLIQLDPSAPRDTSSSASLQKQLVPFGQAGLCTSIGRLMADLPYAKGRIRLQVELGRVYIMDASPEGLAFNLPGEAASGWPHTEIVTRLDTICVSPESIVFTKALTLFGNDMESIIGVNQNTVFGDQSADDTSHLPQIEPENKNETNDWSAPMKLDWNFHEKRIVYEFKCQRVYMNSNNVIKALSPFVIEIDGTEPGLFTYAIRSVEDTRPPIWIHCIRRHWDARVSVSYSKTDKLEEEYGDFARALLHTLVVPPSPITSPKFQFAYDLREVKTDSQSYSTAVLSARVRNVGRFQSADLQTFLDISWNWLMALTKRPGNEGSSVGTAYATPAVDDPRRGVFTTWYEASVVSAAAEAAFQENEKLPLGCVAAWGSGGSNAREEMYEAAFGPALKLVQKMDGVGVLIDNGQGDKQWAPPVKASQVALAVQKFW</sequence>
<evidence type="ECO:0000313" key="2">
    <source>
        <dbReference type="Proteomes" id="UP000031575"/>
    </source>
</evidence>
<proteinExistence type="predicted"/>
<accession>A0A0C2EJT9</accession>
<reference evidence="1 2" key="1">
    <citation type="journal article" date="2014" name="BMC Genomics">
        <title>Comparative genomics of the major fungal agents of human and animal Sporotrichosis: Sporothrix schenckii and Sporothrix brasiliensis.</title>
        <authorList>
            <person name="Teixeira M.M."/>
            <person name="de Almeida L.G."/>
            <person name="Kubitschek-Barreira P."/>
            <person name="Alves F.L."/>
            <person name="Kioshima E.S."/>
            <person name="Abadio A.K."/>
            <person name="Fernandes L."/>
            <person name="Derengowski L.S."/>
            <person name="Ferreira K.S."/>
            <person name="Souza R.C."/>
            <person name="Ruiz J.C."/>
            <person name="de Andrade N.C."/>
            <person name="Paes H.C."/>
            <person name="Nicola A.M."/>
            <person name="Albuquerque P."/>
            <person name="Gerber A.L."/>
            <person name="Martins V.P."/>
            <person name="Peconick L.D."/>
            <person name="Neto A.V."/>
            <person name="Chaucanez C.B."/>
            <person name="Silva P.A."/>
            <person name="Cunha O.L."/>
            <person name="de Oliveira F.F."/>
            <person name="dos Santos T.C."/>
            <person name="Barros A.L."/>
            <person name="Soares M.A."/>
            <person name="de Oliveira L.M."/>
            <person name="Marini M.M."/>
            <person name="Villalobos-Duno H."/>
            <person name="Cunha M.M."/>
            <person name="de Hoog S."/>
            <person name="da Silveira J.F."/>
            <person name="Henrissat B."/>
            <person name="Nino-Vega G.A."/>
            <person name="Cisalpino P.S."/>
            <person name="Mora-Montes H.M."/>
            <person name="Almeida S.R."/>
            <person name="Stajich J.E."/>
            <person name="Lopes-Bezerra L.M."/>
            <person name="Vasconcelos A.T."/>
            <person name="Felipe M.S."/>
        </authorList>
    </citation>
    <scope>NUCLEOTIDE SEQUENCE [LARGE SCALE GENOMIC DNA]</scope>
    <source>
        <strain evidence="1 2">5110</strain>
    </source>
</reference>
<dbReference type="AlphaFoldDB" id="A0A0C2EJT9"/>
<dbReference type="RefSeq" id="XP_040614314.1">
    <property type="nucleotide sequence ID" value="XM_040766353.1"/>
</dbReference>
<dbReference type="VEuPathDB" id="FungiDB:SPBR_08115"/>
<dbReference type="OrthoDB" id="3439512at2759"/>
<dbReference type="EMBL" id="AWTV01000011">
    <property type="protein sequence ID" value="KIH86304.1"/>
    <property type="molecule type" value="Genomic_DNA"/>
</dbReference>
<protein>
    <submittedName>
        <fullName evidence="1">Uncharacterized protein</fullName>
    </submittedName>
</protein>
<dbReference type="GeneID" id="63681274"/>
<keyword evidence="2" id="KW-1185">Reference proteome</keyword>
<comment type="caution">
    <text evidence="1">The sequence shown here is derived from an EMBL/GenBank/DDBJ whole genome shotgun (WGS) entry which is preliminary data.</text>
</comment>
<gene>
    <name evidence="1" type="ORF">SPBR_08115</name>
</gene>
<organism evidence="1 2">
    <name type="scientific">Sporothrix brasiliensis 5110</name>
    <dbReference type="NCBI Taxonomy" id="1398154"/>
    <lineage>
        <taxon>Eukaryota</taxon>
        <taxon>Fungi</taxon>
        <taxon>Dikarya</taxon>
        <taxon>Ascomycota</taxon>
        <taxon>Pezizomycotina</taxon>
        <taxon>Sordariomycetes</taxon>
        <taxon>Sordariomycetidae</taxon>
        <taxon>Ophiostomatales</taxon>
        <taxon>Ophiostomataceae</taxon>
        <taxon>Sporothrix</taxon>
    </lineage>
</organism>
<dbReference type="Proteomes" id="UP000031575">
    <property type="component" value="Unassembled WGS sequence"/>
</dbReference>